<proteinExistence type="predicted"/>
<evidence type="ECO:0000313" key="1">
    <source>
        <dbReference type="EMBL" id="CAJ0853017.1"/>
    </source>
</evidence>
<dbReference type="EMBL" id="OY288114">
    <property type="protein sequence ID" value="CAJ0853017.1"/>
    <property type="molecule type" value="Genomic_DNA"/>
</dbReference>
<gene>
    <name evidence="1" type="ORF">AMST5_00606</name>
</gene>
<organism evidence="1">
    <name type="scientific">freshwater sediment metagenome</name>
    <dbReference type="NCBI Taxonomy" id="556182"/>
    <lineage>
        <taxon>unclassified sequences</taxon>
        <taxon>metagenomes</taxon>
        <taxon>ecological metagenomes</taxon>
    </lineage>
</organism>
<protein>
    <recommendedName>
        <fullName evidence="2">Glycine zipper domain-containing protein</fullName>
    </recommendedName>
</protein>
<sequence>MRKVLLLTAAMAVVAPLAGCYSPGERAAGGAVIGGLGGAGIGALASGGSTGGTLAGAAIGAASGAVVGAATAPPPPPPPPPPRCAKWGYDYYGNRSCVAFYNY</sequence>
<dbReference type="AlphaFoldDB" id="A0AA48R969"/>
<evidence type="ECO:0008006" key="2">
    <source>
        <dbReference type="Google" id="ProtNLM"/>
    </source>
</evidence>
<accession>A0AA48R969</accession>
<reference evidence="1" key="1">
    <citation type="submission" date="2023-07" db="EMBL/GenBank/DDBJ databases">
        <authorList>
            <person name="Pelsma A.J. K."/>
        </authorList>
    </citation>
    <scope>NUCLEOTIDE SEQUENCE</scope>
</reference>
<name>A0AA48R969_9ZZZZ</name>